<comment type="subcellular location">
    <subcellularLocation>
        <location evidence="1">Membrane</location>
        <topology evidence="1">Multi-pass membrane protein</topology>
    </subcellularLocation>
</comment>
<dbReference type="GO" id="GO:0005743">
    <property type="term" value="C:mitochondrial inner membrane"/>
    <property type="evidence" value="ECO:0007669"/>
    <property type="project" value="TreeGrafter"/>
</dbReference>
<keyword evidence="3" id="KW-0813">Transport</keyword>
<feature type="transmembrane region" description="Helical" evidence="13">
    <location>
        <begin position="731"/>
        <end position="754"/>
    </location>
</feature>
<comment type="similarity">
    <text evidence="2">Belongs to the ABC transporter superfamily. ABCB family. Multidrug resistance exporter (TC 3.A.1.201) subfamily.</text>
</comment>
<feature type="compositionally biased region" description="Acidic residues" evidence="12">
    <location>
        <begin position="12"/>
        <end position="22"/>
    </location>
</feature>
<evidence type="ECO:0000313" key="16">
    <source>
        <dbReference type="EMBL" id="VUZ52521.1"/>
    </source>
</evidence>
<evidence type="ECO:0000256" key="9">
    <source>
        <dbReference type="ARBA" id="ARBA00022989"/>
    </source>
</evidence>
<evidence type="ECO:0000259" key="14">
    <source>
        <dbReference type="PROSITE" id="PS50893"/>
    </source>
</evidence>
<dbReference type="GO" id="GO:0005524">
    <property type="term" value="F:ATP binding"/>
    <property type="evidence" value="ECO:0007669"/>
    <property type="project" value="UniProtKB-KW"/>
</dbReference>
<dbReference type="InterPro" id="IPR017871">
    <property type="entry name" value="ABC_transporter-like_CS"/>
</dbReference>
<dbReference type="InterPro" id="IPR003439">
    <property type="entry name" value="ABC_transporter-like_ATP-bd"/>
</dbReference>
<sequence>MSTDSLKKEIDDGQELQEEEETPPPKAKVHFWTLMKYASMDEILLLSLGILMSCGVGSSMPITFFVFSDLVNDFLGLIIGGNFSFLPIIHNFAIIGAATFLVGFIQMFCLQSNAKLQARKIRLLLYKRILAQDVAWFDEQTVGGLITKLTENINKIEAGIGEKLGIFIQCIIIFVSGLIIAFTKNWKLALVGCAVFPPIAIGFGVLGYVVRKYTNRSIKSYERANSIASEALGAIRTIFAFEGQKSEQKRYVSELDDAEKCGIKMSVSINGVLGMSEAFIYILIAITFYYGIVLLNEGESNAGDIIMVVFTMLIGAITIGQALSQIDSFNIAMTSAGEIFPIIDRIPPINKSGGGTVLDTLKGEITFKNVHFSYPTRRAAKVLNGLTLTIKGGQTVAIIGASGSGKSTVIQLIQRFYDADDGSVLVDGHDIRELDIAWFREQMGVVSQEPVLFAGTVTENIRLGAPDATMEEIEEAAKQALVHEFVCKLPDGYDTYIAEGGGAMSGGQKQRLAIARALVRKPKILLLDEATSALDTRSEKSVQRALDNAKIGRTVVMVAHRLSTVRDADVIIVVNKGVVVEAGNHDELMALEDGHYAKLIKISGLNETKTAEAPKSDPESDDDDDDSVARKMAEDSKIYDNYNVEIRKAQDDVSSVSDGKSIELTMGRAEKKQISKEIMKMNAPELPYIIAGMVLSIISGGVQASFAILVTEIYDIFGTMDKTVRLQRTSVLSGVLGALGVLRFLCLLGGGYLWGVAGARLTKRCRVVLFESILRQEVGFFDDTNNQPGALTGCLAADAPTLQNISGRRFASFLEVITLIIVALVIAFVYSWQIALVALAFFPVLMVVGAFEMMQYTNDGNKANVKGAGLAFESLSAAKTIFSLGAEEHFIRRFEVEALPKTKKIMLSSAMYALFSALSNSLSSFQVSGVFYAGGELLKQGKVTFVGIFRAYSAITFSAQQLGYVAAFAPDSKKAQESGGRIFRIINRNPDLSVDDGDFPDTPFKGSVTFKNVHFRYPTRKKVKVLQGFDYSVATGTSVALVGQSGCGKSTVLQLVQRFYDPTQRSPATSGCILFDNKDLKDLAPTWIRRQIGVVSQEPNLLDLTIAENIAYGLTYEETPPSMDQIIEAAKQANAHEFISNLPLGYETPVGPRGSRLSGGQKQRVAIARALIRTPRLLVLDEATAALDNESERIVQAALDEAMKRGDRTTLVVAHRLTTVENCNSIVVLENGRCVESGSPAALMEAKGAYYSLHNTDAKTKIH</sequence>
<dbReference type="CDD" id="cd03249">
    <property type="entry name" value="ABC_MTABC3_MDL1_MDL2"/>
    <property type="match status" value="2"/>
</dbReference>
<name>A0A564YZ26_HYMDI</name>
<keyword evidence="7" id="KW-0067">ATP-binding</keyword>
<keyword evidence="9 13" id="KW-1133">Transmembrane helix</keyword>
<dbReference type="InterPro" id="IPR003593">
    <property type="entry name" value="AAA+_ATPase"/>
</dbReference>
<evidence type="ECO:0000256" key="11">
    <source>
        <dbReference type="ARBA" id="ARBA00023180"/>
    </source>
</evidence>
<dbReference type="GO" id="GO:0016887">
    <property type="term" value="F:ATP hydrolysis activity"/>
    <property type="evidence" value="ECO:0007669"/>
    <property type="project" value="InterPro"/>
</dbReference>
<dbReference type="Gene3D" id="1.20.1560.10">
    <property type="entry name" value="ABC transporter type 1, transmembrane domain"/>
    <property type="match status" value="1"/>
</dbReference>
<gene>
    <name evidence="16" type="ORF">WMSIL1_LOCUS11007</name>
</gene>
<evidence type="ECO:0000256" key="12">
    <source>
        <dbReference type="SAM" id="MobiDB-lite"/>
    </source>
</evidence>
<dbReference type="InterPro" id="IPR039421">
    <property type="entry name" value="Type_1_exporter"/>
</dbReference>
<feature type="transmembrane region" description="Helical" evidence="13">
    <location>
        <begin position="88"/>
        <end position="110"/>
    </location>
</feature>
<dbReference type="GO" id="GO:0015421">
    <property type="term" value="F:ABC-type oligopeptide transporter activity"/>
    <property type="evidence" value="ECO:0007669"/>
    <property type="project" value="TreeGrafter"/>
</dbReference>
<dbReference type="PROSITE" id="PS50929">
    <property type="entry name" value="ABC_TM1F"/>
    <property type="match status" value="2"/>
</dbReference>
<proteinExistence type="inferred from homology"/>
<feature type="transmembrane region" description="Helical" evidence="13">
    <location>
        <begin position="164"/>
        <end position="182"/>
    </location>
</feature>
<accession>A0A564YZ26</accession>
<organism evidence="16 17">
    <name type="scientific">Hymenolepis diminuta</name>
    <name type="common">Rat tapeworm</name>
    <dbReference type="NCBI Taxonomy" id="6216"/>
    <lineage>
        <taxon>Eukaryota</taxon>
        <taxon>Metazoa</taxon>
        <taxon>Spiralia</taxon>
        <taxon>Lophotrochozoa</taxon>
        <taxon>Platyhelminthes</taxon>
        <taxon>Cestoda</taxon>
        <taxon>Eucestoda</taxon>
        <taxon>Cyclophyllidea</taxon>
        <taxon>Hymenolepididae</taxon>
        <taxon>Hymenolepis</taxon>
    </lineage>
</organism>
<dbReference type="PROSITE" id="PS00211">
    <property type="entry name" value="ABC_TRANSPORTER_1"/>
    <property type="match status" value="2"/>
</dbReference>
<dbReference type="InterPro" id="IPR011527">
    <property type="entry name" value="ABC1_TM_dom"/>
</dbReference>
<feature type="transmembrane region" description="Helical" evidence="13">
    <location>
        <begin position="188"/>
        <end position="210"/>
    </location>
</feature>
<feature type="transmembrane region" description="Helical" evidence="13">
    <location>
        <begin position="686"/>
        <end position="711"/>
    </location>
</feature>
<dbReference type="Proteomes" id="UP000321570">
    <property type="component" value="Unassembled WGS sequence"/>
</dbReference>
<feature type="transmembrane region" description="Helical" evidence="13">
    <location>
        <begin position="836"/>
        <end position="854"/>
    </location>
</feature>
<evidence type="ECO:0000256" key="1">
    <source>
        <dbReference type="ARBA" id="ARBA00004141"/>
    </source>
</evidence>
<feature type="region of interest" description="Disordered" evidence="12">
    <location>
        <begin position="609"/>
        <end position="629"/>
    </location>
</feature>
<dbReference type="Pfam" id="PF00664">
    <property type="entry name" value="ABC_membrane"/>
    <property type="match status" value="2"/>
</dbReference>
<feature type="compositionally biased region" description="Basic and acidic residues" evidence="12">
    <location>
        <begin position="1"/>
        <end position="11"/>
    </location>
</feature>
<evidence type="ECO:0000256" key="4">
    <source>
        <dbReference type="ARBA" id="ARBA00022692"/>
    </source>
</evidence>
<feature type="domain" description="ABC transmembrane type-1" evidence="15">
    <location>
        <begin position="48"/>
        <end position="329"/>
    </location>
</feature>
<protein>
    <submittedName>
        <fullName evidence="16">Uncharacterized protein</fullName>
    </submittedName>
</protein>
<dbReference type="GO" id="GO:0090374">
    <property type="term" value="P:oligopeptide export from mitochondrion"/>
    <property type="evidence" value="ECO:0007669"/>
    <property type="project" value="TreeGrafter"/>
</dbReference>
<dbReference type="EMBL" id="CABIJS010000499">
    <property type="protein sequence ID" value="VUZ52521.1"/>
    <property type="molecule type" value="Genomic_DNA"/>
</dbReference>
<dbReference type="SUPFAM" id="SSF90123">
    <property type="entry name" value="ABC transporter transmembrane region"/>
    <property type="match status" value="2"/>
</dbReference>
<feature type="domain" description="ABC transporter" evidence="14">
    <location>
        <begin position="365"/>
        <end position="601"/>
    </location>
</feature>
<keyword evidence="8" id="KW-1278">Translocase</keyword>
<feature type="transmembrane region" description="Helical" evidence="13">
    <location>
        <begin position="910"/>
        <end position="933"/>
    </location>
</feature>
<evidence type="ECO:0000256" key="6">
    <source>
        <dbReference type="ARBA" id="ARBA00022741"/>
    </source>
</evidence>
<keyword evidence="10 13" id="KW-0472">Membrane</keyword>
<reference evidence="16 17" key="1">
    <citation type="submission" date="2019-07" db="EMBL/GenBank/DDBJ databases">
        <authorList>
            <person name="Jastrzebski P J."/>
            <person name="Paukszto L."/>
            <person name="Jastrzebski P J."/>
        </authorList>
    </citation>
    <scope>NUCLEOTIDE SEQUENCE [LARGE SCALE GENOMIC DNA]</scope>
    <source>
        <strain evidence="16 17">WMS-il1</strain>
    </source>
</reference>
<feature type="transmembrane region" description="Helical" evidence="13">
    <location>
        <begin position="810"/>
        <end position="830"/>
    </location>
</feature>
<evidence type="ECO:0000259" key="15">
    <source>
        <dbReference type="PROSITE" id="PS50929"/>
    </source>
</evidence>
<feature type="compositionally biased region" description="Basic and acidic residues" evidence="12">
    <location>
        <begin position="609"/>
        <end position="618"/>
    </location>
</feature>
<keyword evidence="17" id="KW-1185">Reference proteome</keyword>
<dbReference type="SMART" id="SM00382">
    <property type="entry name" value="AAA"/>
    <property type="match status" value="2"/>
</dbReference>
<feature type="transmembrane region" description="Helical" evidence="13">
    <location>
        <begin position="43"/>
        <end position="68"/>
    </location>
</feature>
<dbReference type="FunFam" id="3.40.50.300:FF:000205">
    <property type="entry name" value="ABC transporter B family member 4"/>
    <property type="match status" value="1"/>
</dbReference>
<feature type="domain" description="ABC transporter" evidence="14">
    <location>
        <begin position="1008"/>
        <end position="1256"/>
    </location>
</feature>
<keyword evidence="5" id="KW-0677">Repeat</keyword>
<dbReference type="AlphaFoldDB" id="A0A564YZ26"/>
<dbReference type="PROSITE" id="PS50893">
    <property type="entry name" value="ABC_TRANSPORTER_2"/>
    <property type="match status" value="2"/>
</dbReference>
<dbReference type="InterPro" id="IPR036640">
    <property type="entry name" value="ABC1_TM_sf"/>
</dbReference>
<keyword evidence="4 13" id="KW-0812">Transmembrane</keyword>
<evidence type="ECO:0000256" key="7">
    <source>
        <dbReference type="ARBA" id="ARBA00022840"/>
    </source>
</evidence>
<dbReference type="SUPFAM" id="SSF52540">
    <property type="entry name" value="P-loop containing nucleoside triphosphate hydrolases"/>
    <property type="match status" value="2"/>
</dbReference>
<dbReference type="InterPro" id="IPR027417">
    <property type="entry name" value="P-loop_NTPase"/>
</dbReference>
<dbReference type="PANTHER" id="PTHR43394">
    <property type="entry name" value="ATP-DEPENDENT PERMEASE MDL1, MITOCHONDRIAL"/>
    <property type="match status" value="1"/>
</dbReference>
<dbReference type="CDD" id="cd18578">
    <property type="entry name" value="ABC_6TM_Pgp_ABCB1_D2_like"/>
    <property type="match status" value="1"/>
</dbReference>
<dbReference type="Pfam" id="PF00005">
    <property type="entry name" value="ABC_tran"/>
    <property type="match status" value="2"/>
</dbReference>
<evidence type="ECO:0000256" key="5">
    <source>
        <dbReference type="ARBA" id="ARBA00022737"/>
    </source>
</evidence>
<feature type="domain" description="ABC transmembrane type-1" evidence="15">
    <location>
        <begin position="690"/>
        <end position="974"/>
    </location>
</feature>
<feature type="transmembrane region" description="Helical" evidence="13">
    <location>
        <begin position="272"/>
        <end position="293"/>
    </location>
</feature>
<evidence type="ECO:0000313" key="17">
    <source>
        <dbReference type="Proteomes" id="UP000321570"/>
    </source>
</evidence>
<evidence type="ECO:0000256" key="3">
    <source>
        <dbReference type="ARBA" id="ARBA00022448"/>
    </source>
</evidence>
<dbReference type="CDD" id="cd18577">
    <property type="entry name" value="ABC_6TM_Pgp_ABCB1_D1_like"/>
    <property type="match status" value="1"/>
</dbReference>
<feature type="region of interest" description="Disordered" evidence="12">
    <location>
        <begin position="1"/>
        <end position="24"/>
    </location>
</feature>
<dbReference type="Gene3D" id="3.40.50.300">
    <property type="entry name" value="P-loop containing nucleotide triphosphate hydrolases"/>
    <property type="match status" value="2"/>
</dbReference>
<evidence type="ECO:0000256" key="10">
    <source>
        <dbReference type="ARBA" id="ARBA00023136"/>
    </source>
</evidence>
<feature type="transmembrane region" description="Helical" evidence="13">
    <location>
        <begin position="305"/>
        <end position="323"/>
    </location>
</feature>
<evidence type="ECO:0000256" key="8">
    <source>
        <dbReference type="ARBA" id="ARBA00022967"/>
    </source>
</evidence>
<dbReference type="PANTHER" id="PTHR43394:SF27">
    <property type="entry name" value="ATP-DEPENDENT TRANSLOCASE ABCB1-LIKE"/>
    <property type="match status" value="1"/>
</dbReference>
<keyword evidence="6" id="KW-0547">Nucleotide-binding</keyword>
<evidence type="ECO:0000256" key="13">
    <source>
        <dbReference type="SAM" id="Phobius"/>
    </source>
</evidence>
<dbReference type="FunFam" id="3.40.50.300:FF:000479">
    <property type="entry name" value="Multidrug resistance protein 1A"/>
    <property type="match status" value="1"/>
</dbReference>
<evidence type="ECO:0000256" key="2">
    <source>
        <dbReference type="ARBA" id="ARBA00007577"/>
    </source>
</evidence>
<keyword evidence="11" id="KW-0325">Glycoprotein</keyword>